<feature type="compositionally biased region" description="Basic and acidic residues" evidence="1">
    <location>
        <begin position="104"/>
        <end position="117"/>
    </location>
</feature>
<sequence length="227" mass="24844">MGGAPSSVADDHAAQKKDQNASPTPSPESHGAAPTKEMSGEACPQNIPTSAFTSGSKEGDALNATQIAGDTPGKDNVTPEQPPSKEGLPSEIKAENTLPKKSPPHKDDLENQFDDLKTVSPGGSPKSFKETNSKERVKPHEARVFASTEMMASRERKRQLEKRKSQTPELNEGEDDVKTAVKGGKTGSKHRRKKSKKKKSKRRSKGKKKSKSKTHRKKKRTKRSRRK</sequence>
<evidence type="ECO:0000313" key="2">
    <source>
        <dbReference type="Proteomes" id="UP000025227"/>
    </source>
</evidence>
<dbReference type="OrthoDB" id="10516793at2759"/>
<feature type="region of interest" description="Disordered" evidence="1">
    <location>
        <begin position="1"/>
        <end position="227"/>
    </location>
</feature>
<feature type="compositionally biased region" description="Basic and acidic residues" evidence="1">
    <location>
        <begin position="9"/>
        <end position="19"/>
    </location>
</feature>
<organism evidence="2 3">
    <name type="scientific">Haemonchus contortus</name>
    <name type="common">Barber pole worm</name>
    <dbReference type="NCBI Taxonomy" id="6289"/>
    <lineage>
        <taxon>Eukaryota</taxon>
        <taxon>Metazoa</taxon>
        <taxon>Ecdysozoa</taxon>
        <taxon>Nematoda</taxon>
        <taxon>Chromadorea</taxon>
        <taxon>Rhabditida</taxon>
        <taxon>Rhabditina</taxon>
        <taxon>Rhabditomorpha</taxon>
        <taxon>Strongyloidea</taxon>
        <taxon>Trichostrongylidae</taxon>
        <taxon>Haemonchus</taxon>
    </lineage>
</organism>
<dbReference type="Proteomes" id="UP000025227">
    <property type="component" value="Unplaced"/>
</dbReference>
<feature type="compositionally biased region" description="Polar residues" evidence="1">
    <location>
        <begin position="46"/>
        <end position="56"/>
    </location>
</feature>
<reference evidence="3" key="1">
    <citation type="submission" date="2020-12" db="UniProtKB">
        <authorList>
            <consortium name="WormBaseParasite"/>
        </authorList>
    </citation>
    <scope>IDENTIFICATION</scope>
    <source>
        <strain evidence="3">MHco3</strain>
    </source>
</reference>
<protein>
    <submittedName>
        <fullName evidence="3">Splicing regulatory glutamine/lysine-rich protein 1</fullName>
    </submittedName>
</protein>
<accession>A0A7I5EBE7</accession>
<feature type="compositionally biased region" description="Basic residues" evidence="1">
    <location>
        <begin position="187"/>
        <end position="227"/>
    </location>
</feature>
<feature type="compositionally biased region" description="Basic and acidic residues" evidence="1">
    <location>
        <begin position="127"/>
        <end position="143"/>
    </location>
</feature>
<evidence type="ECO:0000256" key="1">
    <source>
        <dbReference type="SAM" id="MobiDB-lite"/>
    </source>
</evidence>
<dbReference type="AlphaFoldDB" id="A0A7I5EBE7"/>
<evidence type="ECO:0000313" key="3">
    <source>
        <dbReference type="WBParaSite" id="HCON_00121430-00001"/>
    </source>
</evidence>
<keyword evidence="2" id="KW-1185">Reference proteome</keyword>
<dbReference type="WBParaSite" id="HCON_00121430-00001">
    <property type="protein sequence ID" value="HCON_00121430-00001"/>
    <property type="gene ID" value="HCON_00121430"/>
</dbReference>
<name>A0A7I5EBE7_HAECO</name>
<proteinExistence type="predicted"/>